<dbReference type="InterPro" id="IPR050390">
    <property type="entry name" value="C5-Methyltransferase"/>
</dbReference>
<protein>
    <recommendedName>
        <fullName evidence="8">Cytosine-specific methyltransferase</fullName>
        <ecNumber evidence="8">2.1.1.37</ecNumber>
    </recommendedName>
</protein>
<evidence type="ECO:0000256" key="8">
    <source>
        <dbReference type="RuleBase" id="RU000417"/>
    </source>
</evidence>
<dbReference type="SUPFAM" id="SSF53335">
    <property type="entry name" value="S-adenosyl-L-methionine-dependent methyltransferases"/>
    <property type="match status" value="1"/>
</dbReference>
<name>A0AA92TIE9_9BACT</name>
<evidence type="ECO:0000256" key="2">
    <source>
        <dbReference type="ARBA" id="ARBA00022679"/>
    </source>
</evidence>
<keyword evidence="3 6" id="KW-0949">S-adenosyl-L-methionine</keyword>
<evidence type="ECO:0000313" key="9">
    <source>
        <dbReference type="EMBL" id="RGN12632.1"/>
    </source>
</evidence>
<dbReference type="PANTHER" id="PTHR10629">
    <property type="entry name" value="CYTOSINE-SPECIFIC METHYLTRANSFERASE"/>
    <property type="match status" value="1"/>
</dbReference>
<dbReference type="PROSITE" id="PS00094">
    <property type="entry name" value="C5_MTASE_1"/>
    <property type="match status" value="1"/>
</dbReference>
<evidence type="ECO:0000256" key="6">
    <source>
        <dbReference type="PROSITE-ProRule" id="PRU01016"/>
    </source>
</evidence>
<dbReference type="Proteomes" id="UP000261245">
    <property type="component" value="Unassembled WGS sequence"/>
</dbReference>
<keyword evidence="4" id="KW-0680">Restriction system</keyword>
<proteinExistence type="inferred from homology"/>
<keyword evidence="2 6" id="KW-0808">Transferase</keyword>
<evidence type="ECO:0000256" key="7">
    <source>
        <dbReference type="RuleBase" id="RU000416"/>
    </source>
</evidence>
<dbReference type="GO" id="GO:0044027">
    <property type="term" value="P:negative regulation of gene expression via chromosomal CpG island methylation"/>
    <property type="evidence" value="ECO:0007669"/>
    <property type="project" value="TreeGrafter"/>
</dbReference>
<dbReference type="EC" id="2.1.1.37" evidence="8"/>
<dbReference type="GO" id="GO:0009307">
    <property type="term" value="P:DNA restriction-modification system"/>
    <property type="evidence" value="ECO:0007669"/>
    <property type="project" value="UniProtKB-KW"/>
</dbReference>
<comment type="caution">
    <text evidence="9">The sequence shown here is derived from an EMBL/GenBank/DDBJ whole genome shotgun (WGS) entry which is preliminary data.</text>
</comment>
<dbReference type="Pfam" id="PF00145">
    <property type="entry name" value="DNA_methylase"/>
    <property type="match status" value="1"/>
</dbReference>
<gene>
    <name evidence="9" type="ORF">DXB80_01730</name>
</gene>
<comment type="catalytic activity">
    <reaction evidence="5 8">
        <text>a 2'-deoxycytidine in DNA + S-adenosyl-L-methionine = a 5-methyl-2'-deoxycytidine in DNA + S-adenosyl-L-homocysteine + H(+)</text>
        <dbReference type="Rhea" id="RHEA:13681"/>
        <dbReference type="Rhea" id="RHEA-COMP:11369"/>
        <dbReference type="Rhea" id="RHEA-COMP:11370"/>
        <dbReference type="ChEBI" id="CHEBI:15378"/>
        <dbReference type="ChEBI" id="CHEBI:57856"/>
        <dbReference type="ChEBI" id="CHEBI:59789"/>
        <dbReference type="ChEBI" id="CHEBI:85452"/>
        <dbReference type="ChEBI" id="CHEBI:85454"/>
        <dbReference type="EC" id="2.1.1.37"/>
    </reaction>
</comment>
<dbReference type="PROSITE" id="PS51679">
    <property type="entry name" value="SAM_MT_C5"/>
    <property type="match status" value="1"/>
</dbReference>
<dbReference type="InterPro" id="IPR018117">
    <property type="entry name" value="C5_DNA_meth_AS"/>
</dbReference>
<feature type="active site" evidence="6">
    <location>
        <position position="91"/>
    </location>
</feature>
<dbReference type="PANTHER" id="PTHR10629:SF52">
    <property type="entry name" value="DNA (CYTOSINE-5)-METHYLTRANSFERASE 1"/>
    <property type="match status" value="1"/>
</dbReference>
<comment type="similarity">
    <text evidence="6 7">Belongs to the class I-like SAM-binding methyltransferase superfamily. C5-methyltransferase family.</text>
</comment>
<evidence type="ECO:0000256" key="1">
    <source>
        <dbReference type="ARBA" id="ARBA00022603"/>
    </source>
</evidence>
<dbReference type="InterPro" id="IPR031303">
    <property type="entry name" value="C5_meth_CS"/>
</dbReference>
<organism evidence="9 10">
    <name type="scientific">Segatella copri</name>
    <dbReference type="NCBI Taxonomy" id="165179"/>
    <lineage>
        <taxon>Bacteria</taxon>
        <taxon>Pseudomonadati</taxon>
        <taxon>Bacteroidota</taxon>
        <taxon>Bacteroidia</taxon>
        <taxon>Bacteroidales</taxon>
        <taxon>Prevotellaceae</taxon>
        <taxon>Segatella</taxon>
    </lineage>
</organism>
<evidence type="ECO:0000256" key="4">
    <source>
        <dbReference type="ARBA" id="ARBA00022747"/>
    </source>
</evidence>
<dbReference type="PROSITE" id="PS00095">
    <property type="entry name" value="C5_MTASE_2"/>
    <property type="match status" value="1"/>
</dbReference>
<dbReference type="InterPro" id="IPR001525">
    <property type="entry name" value="C5_MeTfrase"/>
</dbReference>
<dbReference type="InterPro" id="IPR029063">
    <property type="entry name" value="SAM-dependent_MTases_sf"/>
</dbReference>
<dbReference type="NCBIfam" id="TIGR00675">
    <property type="entry name" value="dcm"/>
    <property type="match status" value="1"/>
</dbReference>
<evidence type="ECO:0000256" key="5">
    <source>
        <dbReference type="ARBA" id="ARBA00047422"/>
    </source>
</evidence>
<evidence type="ECO:0000256" key="3">
    <source>
        <dbReference type="ARBA" id="ARBA00022691"/>
    </source>
</evidence>
<accession>A0AA92TIE9</accession>
<dbReference type="RefSeq" id="WP_117727121.1">
    <property type="nucleotide sequence ID" value="NZ_QRSU01000001.1"/>
</dbReference>
<dbReference type="EMBL" id="QSUC01000002">
    <property type="protein sequence ID" value="RGN12632.1"/>
    <property type="molecule type" value="Genomic_DNA"/>
</dbReference>
<evidence type="ECO:0000313" key="10">
    <source>
        <dbReference type="Proteomes" id="UP000261245"/>
    </source>
</evidence>
<sequence length="361" mass="40760">MNIVDIFAGVGGLSLGFEMASKDNQVFLANELVPEIADSYKKNHPNTKMINMDVKDFVGYLDSALLGKEELNSEMMDRLKHVDVVIGGPPCQGFSMAGGRIRKANAFMKDPRNELFNYYFNVIQRLEPEYFIFENVAGILSSKNGEVISTIKEIFNDAGNFSHGGYHLSVNLVNANDYGVPQARKRVIIFGSHHQVDFQQLEAETRASLTDKLKNRFAKGRTVRDAIYDIMNRSDLANNVPSVHKGIAIERMRKISANQNWKNLNEEIHSVHSGAYGRLDWDAPATTITTRFDTPSAGRYIHPVFDRTITPREAARIQSFPDEFVFYGTKTCICKQIGNAVPPRLAEFLARMIMYDKQHNK</sequence>
<dbReference type="GO" id="GO:0003677">
    <property type="term" value="F:DNA binding"/>
    <property type="evidence" value="ECO:0007669"/>
    <property type="project" value="TreeGrafter"/>
</dbReference>
<dbReference type="Gene3D" id="3.90.120.10">
    <property type="entry name" value="DNA Methylase, subunit A, domain 2"/>
    <property type="match status" value="1"/>
</dbReference>
<dbReference type="Gene3D" id="3.40.50.150">
    <property type="entry name" value="Vaccinia Virus protein VP39"/>
    <property type="match status" value="1"/>
</dbReference>
<dbReference type="GO" id="GO:0003886">
    <property type="term" value="F:DNA (cytosine-5-)-methyltransferase activity"/>
    <property type="evidence" value="ECO:0007669"/>
    <property type="project" value="UniProtKB-EC"/>
</dbReference>
<dbReference type="AlphaFoldDB" id="A0AA92TIE9"/>
<reference evidence="9 10" key="1">
    <citation type="submission" date="2018-08" db="EMBL/GenBank/DDBJ databases">
        <title>A genome reference for cultivated species of the human gut microbiota.</title>
        <authorList>
            <person name="Zou Y."/>
            <person name="Xue W."/>
            <person name="Luo G."/>
        </authorList>
    </citation>
    <scope>NUCLEOTIDE SEQUENCE [LARGE SCALE GENOMIC DNA]</scope>
    <source>
        <strain evidence="9 10">OM06-11</strain>
    </source>
</reference>
<dbReference type="PRINTS" id="PR00105">
    <property type="entry name" value="C5METTRFRASE"/>
</dbReference>
<dbReference type="GO" id="GO:0032259">
    <property type="term" value="P:methylation"/>
    <property type="evidence" value="ECO:0007669"/>
    <property type="project" value="UniProtKB-KW"/>
</dbReference>
<keyword evidence="1 6" id="KW-0489">Methyltransferase</keyword>